<evidence type="ECO:0000256" key="1">
    <source>
        <dbReference type="ARBA" id="ARBA00023125"/>
    </source>
</evidence>
<evidence type="ECO:0000313" key="3">
    <source>
        <dbReference type="Proteomes" id="UP000203589"/>
    </source>
</evidence>
<dbReference type="PROSITE" id="PS51197">
    <property type="entry name" value="HTH_RRF2_2"/>
    <property type="match status" value="1"/>
</dbReference>
<dbReference type="PANTHER" id="PTHR33221:SF4">
    <property type="entry name" value="HTH-TYPE TRANSCRIPTIONAL REPRESSOR NSRR"/>
    <property type="match status" value="1"/>
</dbReference>
<dbReference type="AlphaFoldDB" id="A0A222E707"/>
<name>A0A222E707_9RHOB</name>
<reference evidence="2 3" key="1">
    <citation type="submission" date="2017-07" db="EMBL/GenBank/DDBJ databases">
        <title>Genome Sequence of Antarctobacter heliothermus Strain SMS3 Isolated from a culture of the Diatom Skeletonema marinoi.</title>
        <authorList>
            <person name="Topel M."/>
            <person name="Pinder M.I.M."/>
            <person name="Johansson O.N."/>
            <person name="Kourtchenko O."/>
            <person name="Godhe A."/>
            <person name="Clarke A.K."/>
        </authorList>
    </citation>
    <scope>NUCLEOTIDE SEQUENCE [LARGE SCALE GENOMIC DNA]</scope>
    <source>
        <strain evidence="2 3">SMS3</strain>
    </source>
</reference>
<dbReference type="InterPro" id="IPR036390">
    <property type="entry name" value="WH_DNA-bd_sf"/>
</dbReference>
<dbReference type="Pfam" id="PF02082">
    <property type="entry name" value="Rrf2"/>
    <property type="match status" value="1"/>
</dbReference>
<dbReference type="InterPro" id="IPR000944">
    <property type="entry name" value="Tscrpt_reg_Rrf2"/>
</dbReference>
<sequence length="138" mass="14742">MRLTSFTDFGLRVLMRMAGTPDRAFTTAELAQEFAISRNHLAKVISALAAAGYLETRRGGGGGAVLSHLPEDIRLGDVVADLEAGQSIVECFLPDGGSCTLMPQCRLKSRLAKAEKAFIADLNKSTLADCLYRPAPAD</sequence>
<evidence type="ECO:0000313" key="2">
    <source>
        <dbReference type="EMBL" id="ASP21976.1"/>
    </source>
</evidence>
<dbReference type="RefSeq" id="WP_094035815.1">
    <property type="nucleotide sequence ID" value="NZ_CP022540.1"/>
</dbReference>
<dbReference type="EMBL" id="CP022540">
    <property type="protein sequence ID" value="ASP21976.1"/>
    <property type="molecule type" value="Genomic_DNA"/>
</dbReference>
<dbReference type="OrthoDB" id="9795923at2"/>
<keyword evidence="3" id="KW-1185">Reference proteome</keyword>
<proteinExistence type="predicted"/>
<keyword evidence="1" id="KW-0238">DNA-binding</keyword>
<dbReference type="NCBIfam" id="TIGR00738">
    <property type="entry name" value="rrf2_super"/>
    <property type="match status" value="1"/>
</dbReference>
<accession>A0A222E707</accession>
<protein>
    <submittedName>
        <fullName evidence="2">Iron-responsive transcriptional regulator</fullName>
    </submittedName>
</protein>
<dbReference type="SUPFAM" id="SSF46785">
    <property type="entry name" value="Winged helix' DNA-binding domain"/>
    <property type="match status" value="1"/>
</dbReference>
<dbReference type="Gene3D" id="1.10.10.10">
    <property type="entry name" value="Winged helix-like DNA-binding domain superfamily/Winged helix DNA-binding domain"/>
    <property type="match status" value="1"/>
</dbReference>
<dbReference type="KEGG" id="aht:ANTHELSMS3_03340"/>
<gene>
    <name evidence="2" type="ORF">ANTHELSMS3_03340</name>
</gene>
<dbReference type="GO" id="GO:0003677">
    <property type="term" value="F:DNA binding"/>
    <property type="evidence" value="ECO:0007669"/>
    <property type="project" value="UniProtKB-KW"/>
</dbReference>
<dbReference type="PANTHER" id="PTHR33221">
    <property type="entry name" value="WINGED HELIX-TURN-HELIX TRANSCRIPTIONAL REGULATOR, RRF2 FAMILY"/>
    <property type="match status" value="1"/>
</dbReference>
<dbReference type="GO" id="GO:0003700">
    <property type="term" value="F:DNA-binding transcription factor activity"/>
    <property type="evidence" value="ECO:0007669"/>
    <property type="project" value="TreeGrafter"/>
</dbReference>
<dbReference type="Proteomes" id="UP000203589">
    <property type="component" value="Chromosome"/>
</dbReference>
<dbReference type="InterPro" id="IPR036388">
    <property type="entry name" value="WH-like_DNA-bd_sf"/>
</dbReference>
<organism evidence="2 3">
    <name type="scientific">Antarctobacter heliothermus</name>
    <dbReference type="NCBI Taxonomy" id="74033"/>
    <lineage>
        <taxon>Bacteria</taxon>
        <taxon>Pseudomonadati</taxon>
        <taxon>Pseudomonadota</taxon>
        <taxon>Alphaproteobacteria</taxon>
        <taxon>Rhodobacterales</taxon>
        <taxon>Roseobacteraceae</taxon>
        <taxon>Antarctobacter</taxon>
    </lineage>
</organism>
<dbReference type="GO" id="GO:0005829">
    <property type="term" value="C:cytosol"/>
    <property type="evidence" value="ECO:0007669"/>
    <property type="project" value="TreeGrafter"/>
</dbReference>